<dbReference type="SUPFAM" id="SSF51338">
    <property type="entry name" value="Composite domain of metallo-dependent hydrolases"/>
    <property type="match status" value="1"/>
</dbReference>
<evidence type="ECO:0000313" key="2">
    <source>
        <dbReference type="EMBL" id="AJC74008.1"/>
    </source>
</evidence>
<dbReference type="PANTHER" id="PTHR43135:SF3">
    <property type="entry name" value="ALPHA-D-RIBOSE 1-METHYLPHOSPHONATE 5-TRIPHOSPHATE DIPHOSPHATASE"/>
    <property type="match status" value="1"/>
</dbReference>
<protein>
    <submittedName>
        <fullName evidence="2">Amidohydrolase</fullName>
    </submittedName>
</protein>
<dbReference type="STRING" id="1123384.AJ81_07180"/>
<dbReference type="EMBL" id="CP007141">
    <property type="protein sequence ID" value="AJC74008.1"/>
    <property type="molecule type" value="Genomic_DNA"/>
</dbReference>
<dbReference type="OrthoDB" id="9765462at2"/>
<keyword evidence="3" id="KW-1185">Reference proteome</keyword>
<dbReference type="PaxDb" id="1123384-AJ81_07180"/>
<evidence type="ECO:0000259" key="1">
    <source>
        <dbReference type="Pfam" id="PF01979"/>
    </source>
</evidence>
<feature type="domain" description="Amidohydrolase-related" evidence="1">
    <location>
        <begin position="226"/>
        <end position="368"/>
    </location>
</feature>
<evidence type="ECO:0000313" key="3">
    <source>
        <dbReference type="Proteomes" id="UP000077469"/>
    </source>
</evidence>
<dbReference type="GO" id="GO:0016810">
    <property type="term" value="F:hydrolase activity, acting on carbon-nitrogen (but not peptide) bonds"/>
    <property type="evidence" value="ECO:0007669"/>
    <property type="project" value="InterPro"/>
</dbReference>
<accession>A0A0X1KRR1</accession>
<dbReference type="InterPro" id="IPR032466">
    <property type="entry name" value="Metal_Hydrolase"/>
</dbReference>
<organism evidence="2 3">
    <name type="scientific">Pseudothermotoga hypogea DSM 11164 = NBRC 106472</name>
    <dbReference type="NCBI Taxonomy" id="1123384"/>
    <lineage>
        <taxon>Bacteria</taxon>
        <taxon>Thermotogati</taxon>
        <taxon>Thermotogota</taxon>
        <taxon>Thermotogae</taxon>
        <taxon>Thermotogales</taxon>
        <taxon>Thermotogaceae</taxon>
        <taxon>Pseudothermotoga</taxon>
    </lineage>
</organism>
<reference evidence="2" key="1">
    <citation type="submission" date="2014-01" db="EMBL/GenBank/DDBJ databases">
        <title>Genome sequencing of Thermotog hypogea.</title>
        <authorList>
            <person name="Zhang X."/>
            <person name="Alvare G."/>
            <person name="Fristensky B."/>
            <person name="Chen L."/>
            <person name="Suen T."/>
            <person name="Chen Q."/>
            <person name="Ma K."/>
        </authorList>
    </citation>
    <scope>NUCLEOTIDE SEQUENCE [LARGE SCALE GENOMIC DNA]</scope>
    <source>
        <strain evidence="2">DSM 11164</strain>
    </source>
</reference>
<dbReference type="Proteomes" id="UP000077469">
    <property type="component" value="Chromosome"/>
</dbReference>
<dbReference type="KEGG" id="phy:AJ81_07180"/>
<dbReference type="InterPro" id="IPR006680">
    <property type="entry name" value="Amidohydro-rel"/>
</dbReference>
<dbReference type="Gene3D" id="3.20.20.140">
    <property type="entry name" value="Metal-dependent hydrolases"/>
    <property type="match status" value="1"/>
</dbReference>
<dbReference type="PATRIC" id="fig|1123384.7.peg.1442"/>
<name>A0A0X1KRR1_9THEM</name>
<proteinExistence type="predicted"/>
<dbReference type="Pfam" id="PF01979">
    <property type="entry name" value="Amidohydro_1"/>
    <property type="match status" value="1"/>
</dbReference>
<sequence length="376" mass="41119">MIVRCGVLFTPFEELRNVDVLIDGEKIKEVRPSTTGNDDNIIEAEYVIPGLIDPHTHMGLYRLENEAGDHGFEINDPVTPHLNVSDAVDLFDPAFKDALSAGITCVGILPGSYMSFGSPVERITIMPGQGSVYKTNGKLIERTACFKAAVGEHAKRFLSEQKAVPTTRMGIMAELRAILTKAKEYAESEKKDKKDPKLEALIPLLKGEIPLRVHVHVERDIQSVLRLANEFGIRVVLDHATEAHMLSDSLQNVPIVYGPIVFARRGVELKNLDSANLSKMKGLQFSLTTDHPTIPIQYLDLLCSLALAHGYSLKEALQLITINAARVLGLEGRIGSVEAGKDADLVLLSGAPLAPETKVLMTIVDGRIAFKAGERE</sequence>
<keyword evidence="2" id="KW-0378">Hydrolase</keyword>
<dbReference type="SUPFAM" id="SSF51556">
    <property type="entry name" value="Metallo-dependent hydrolases"/>
    <property type="match status" value="1"/>
</dbReference>
<dbReference type="RefSeq" id="WP_051368742.1">
    <property type="nucleotide sequence ID" value="NC_022795.1"/>
</dbReference>
<gene>
    <name evidence="2" type="ORF">AJ81_07180</name>
</gene>
<dbReference type="AlphaFoldDB" id="A0A0X1KRR1"/>
<dbReference type="PANTHER" id="PTHR43135">
    <property type="entry name" value="ALPHA-D-RIBOSE 1-METHYLPHOSPHONATE 5-TRIPHOSPHATE DIPHOSPHATASE"/>
    <property type="match status" value="1"/>
</dbReference>
<dbReference type="InterPro" id="IPR011059">
    <property type="entry name" value="Metal-dep_hydrolase_composite"/>
</dbReference>
<dbReference type="InterPro" id="IPR051781">
    <property type="entry name" value="Metallo-dep_Hydrolase"/>
</dbReference>